<evidence type="ECO:0000313" key="1">
    <source>
        <dbReference type="EMBL" id="ERM81113.1"/>
    </source>
</evidence>
<accession>U5BT83</accession>
<comment type="caution">
    <text evidence="1">The sequence shown here is derived from an EMBL/GenBank/DDBJ whole genome shotgun (WGS) entry which is preliminary data.</text>
</comment>
<evidence type="ECO:0000313" key="2">
    <source>
        <dbReference type="Proteomes" id="UP000016843"/>
    </source>
</evidence>
<dbReference type="EMBL" id="AWXR01000062">
    <property type="protein sequence ID" value="ERM81113.1"/>
    <property type="molecule type" value="Genomic_DNA"/>
</dbReference>
<dbReference type="AlphaFoldDB" id="U5BT83"/>
<protein>
    <submittedName>
        <fullName evidence="1">Uncharacterized protein</fullName>
    </submittedName>
</protein>
<keyword evidence="2" id="KW-1185">Reference proteome</keyword>
<reference evidence="1 2" key="1">
    <citation type="journal article" date="2013" name="Genome Announc.">
        <title>Draft Genome Sequence of the Psychrophilic and Alkaliphilic Rhodonellum psychrophilum Strain GCM71T.</title>
        <authorList>
            <person name="Hauptmann A.L."/>
            <person name="Glaring M.A."/>
            <person name="Hallin P.F."/>
            <person name="Prieme A."/>
            <person name="Stougaard P."/>
        </authorList>
    </citation>
    <scope>NUCLEOTIDE SEQUENCE [LARGE SCALE GENOMIC DNA]</scope>
    <source>
        <strain evidence="1 2">GCM71</strain>
    </source>
</reference>
<sequence>MAAGKNRRDAAILNNRILFFTIFNPFTSLQTPFTDDQSVVGYFRPHPIGIRNYSPKGLIFFQVQFHLETEWIFRV</sequence>
<dbReference type="Proteomes" id="UP000016843">
    <property type="component" value="Unassembled WGS sequence"/>
</dbReference>
<gene>
    <name evidence="1" type="ORF">P872_20840</name>
</gene>
<proteinExistence type="predicted"/>
<organism evidence="1 2">
    <name type="scientific">Rhodonellum psychrophilum GCM71 = DSM 17998</name>
    <dbReference type="NCBI Taxonomy" id="1123057"/>
    <lineage>
        <taxon>Bacteria</taxon>
        <taxon>Pseudomonadati</taxon>
        <taxon>Bacteroidota</taxon>
        <taxon>Cytophagia</taxon>
        <taxon>Cytophagales</taxon>
        <taxon>Cytophagaceae</taxon>
        <taxon>Rhodonellum</taxon>
    </lineage>
</organism>
<name>U5BT83_9BACT</name>